<evidence type="ECO:0000313" key="7">
    <source>
        <dbReference type="Proteomes" id="UP001329151"/>
    </source>
</evidence>
<dbReference type="GO" id="GO:0000976">
    <property type="term" value="F:transcription cis-regulatory region binding"/>
    <property type="evidence" value="ECO:0007669"/>
    <property type="project" value="TreeGrafter"/>
</dbReference>
<evidence type="ECO:0000256" key="1">
    <source>
        <dbReference type="ARBA" id="ARBA00023015"/>
    </source>
</evidence>
<dbReference type="AlphaFoldDB" id="A0AA86MES6"/>
<evidence type="ECO:0000259" key="5">
    <source>
        <dbReference type="PROSITE" id="PS50977"/>
    </source>
</evidence>
<dbReference type="InterPro" id="IPR050109">
    <property type="entry name" value="HTH-type_TetR-like_transc_reg"/>
</dbReference>
<name>A0AA86MES6_9BURK</name>
<dbReference type="PANTHER" id="PTHR30055">
    <property type="entry name" value="HTH-TYPE TRANSCRIPTIONAL REGULATOR RUTR"/>
    <property type="match status" value="1"/>
</dbReference>
<dbReference type="PANTHER" id="PTHR30055:SF234">
    <property type="entry name" value="HTH-TYPE TRANSCRIPTIONAL REGULATOR BETI"/>
    <property type="match status" value="1"/>
</dbReference>
<evidence type="ECO:0000313" key="6">
    <source>
        <dbReference type="EMBL" id="BET26320.1"/>
    </source>
</evidence>
<dbReference type="PROSITE" id="PS50977">
    <property type="entry name" value="HTH_TETR_2"/>
    <property type="match status" value="1"/>
</dbReference>
<proteinExistence type="predicted"/>
<keyword evidence="2 4" id="KW-0238">DNA-binding</keyword>
<keyword evidence="1" id="KW-0805">Transcription regulation</keyword>
<dbReference type="Pfam" id="PF00440">
    <property type="entry name" value="TetR_N"/>
    <property type="match status" value="1"/>
</dbReference>
<evidence type="ECO:0000256" key="2">
    <source>
        <dbReference type="ARBA" id="ARBA00023125"/>
    </source>
</evidence>
<dbReference type="Proteomes" id="UP001329151">
    <property type="component" value="Chromosome"/>
</dbReference>
<evidence type="ECO:0000256" key="4">
    <source>
        <dbReference type="PROSITE-ProRule" id="PRU00335"/>
    </source>
</evidence>
<protein>
    <recommendedName>
        <fullName evidence="5">HTH tetR-type domain-containing protein</fullName>
    </recommendedName>
</protein>
<keyword evidence="7" id="KW-1185">Reference proteome</keyword>
<dbReference type="KEGG" id="lto:RGQ30_18210"/>
<dbReference type="EMBL" id="AP028947">
    <property type="protein sequence ID" value="BET26320.1"/>
    <property type="molecule type" value="Genomic_DNA"/>
</dbReference>
<sequence length="221" mass="24306">MVTMPKSSDVVPPVKRMAGRPVLTDQDRDRSRQKVLDCAASVYGNVDYKSLRVDDLIQASGISRPTFYSLFSNKEEVLELLVRQANDTLLQGVVDAVAHAHSPEQQLTLALRAYVEWGCNAGPVVRAIYREARIEDSPAYAPRAQMLQALGQLLQEHASLAGYSPPSALVEACCIAIEHLGSRLFAAEFISPELKDQTLQHMHRVASVLFPESDLCAPHAI</sequence>
<accession>A0AA86MES6</accession>
<feature type="domain" description="HTH tetR-type" evidence="5">
    <location>
        <begin position="29"/>
        <end position="89"/>
    </location>
</feature>
<feature type="DNA-binding region" description="H-T-H motif" evidence="4">
    <location>
        <begin position="52"/>
        <end position="71"/>
    </location>
</feature>
<dbReference type="GO" id="GO:0003700">
    <property type="term" value="F:DNA-binding transcription factor activity"/>
    <property type="evidence" value="ECO:0007669"/>
    <property type="project" value="TreeGrafter"/>
</dbReference>
<dbReference type="InterPro" id="IPR001647">
    <property type="entry name" value="HTH_TetR"/>
</dbReference>
<organism evidence="6 7">
    <name type="scientific">Limnobacter thiooxidans</name>
    <dbReference type="NCBI Taxonomy" id="131080"/>
    <lineage>
        <taxon>Bacteria</taxon>
        <taxon>Pseudomonadati</taxon>
        <taxon>Pseudomonadota</taxon>
        <taxon>Betaproteobacteria</taxon>
        <taxon>Burkholderiales</taxon>
        <taxon>Burkholderiaceae</taxon>
        <taxon>Limnobacter</taxon>
    </lineage>
</organism>
<keyword evidence="3" id="KW-0804">Transcription</keyword>
<dbReference type="Gene3D" id="1.10.357.10">
    <property type="entry name" value="Tetracycline Repressor, domain 2"/>
    <property type="match status" value="1"/>
</dbReference>
<gene>
    <name evidence="6" type="ORF">RGQ30_18210</name>
</gene>
<evidence type="ECO:0000256" key="3">
    <source>
        <dbReference type="ARBA" id="ARBA00023163"/>
    </source>
</evidence>
<reference evidence="6 7" key="1">
    <citation type="submission" date="2023-10" db="EMBL/GenBank/DDBJ databases">
        <title>Complete Genome Sequence of Limnobacter thiooxidans CS-K2T, Isolated from freshwater lake sediments in Bavaria, Germany.</title>
        <authorList>
            <person name="Naruki M."/>
            <person name="Watanabe A."/>
            <person name="Warashina T."/>
            <person name="Morita T."/>
            <person name="Arakawa K."/>
        </authorList>
    </citation>
    <scope>NUCLEOTIDE SEQUENCE [LARGE SCALE GENOMIC DNA]</scope>
    <source>
        <strain evidence="6 7">CS-K2</strain>
    </source>
</reference>
<dbReference type="InterPro" id="IPR009057">
    <property type="entry name" value="Homeodomain-like_sf"/>
</dbReference>
<dbReference type="SUPFAM" id="SSF46689">
    <property type="entry name" value="Homeodomain-like"/>
    <property type="match status" value="1"/>
</dbReference>